<feature type="transmembrane region" description="Helical" evidence="1">
    <location>
        <begin position="36"/>
        <end position="60"/>
    </location>
</feature>
<evidence type="ECO:0000313" key="3">
    <source>
        <dbReference type="Proteomes" id="UP000663722"/>
    </source>
</evidence>
<sequence>MKIRLGIKTFVVLFVSYLIIRILYDRIVFGYFDLRVWALLELLVIPAGLTLLFLTLGRIVRLHVSHGQDR</sequence>
<proteinExistence type="predicted"/>
<gene>
    <name evidence="2" type="ORF">dnm_060130</name>
</gene>
<evidence type="ECO:0000256" key="1">
    <source>
        <dbReference type="SAM" id="Phobius"/>
    </source>
</evidence>
<protein>
    <submittedName>
        <fullName evidence="2">Uncharacterized protein</fullName>
    </submittedName>
</protein>
<dbReference type="AlphaFoldDB" id="A0A975GQJ3"/>
<feature type="transmembrane region" description="Helical" evidence="1">
    <location>
        <begin position="7"/>
        <end position="24"/>
    </location>
</feature>
<keyword evidence="1" id="KW-0472">Membrane</keyword>
<keyword evidence="1" id="KW-0812">Transmembrane</keyword>
<keyword evidence="1" id="KW-1133">Transmembrane helix</keyword>
<dbReference type="RefSeq" id="WP_207678362.1">
    <property type="nucleotide sequence ID" value="NZ_CP061800.1"/>
</dbReference>
<dbReference type="Proteomes" id="UP000663722">
    <property type="component" value="Chromosome"/>
</dbReference>
<organism evidence="2 3">
    <name type="scientific">Desulfonema magnum</name>
    <dbReference type="NCBI Taxonomy" id="45655"/>
    <lineage>
        <taxon>Bacteria</taxon>
        <taxon>Pseudomonadati</taxon>
        <taxon>Thermodesulfobacteriota</taxon>
        <taxon>Desulfobacteria</taxon>
        <taxon>Desulfobacterales</taxon>
        <taxon>Desulfococcaceae</taxon>
        <taxon>Desulfonema</taxon>
    </lineage>
</organism>
<evidence type="ECO:0000313" key="2">
    <source>
        <dbReference type="EMBL" id="QTA89954.1"/>
    </source>
</evidence>
<dbReference type="KEGG" id="dmm:dnm_060130"/>
<reference evidence="2" key="1">
    <citation type="journal article" date="2021" name="Microb. Physiol.">
        <title>Proteogenomic Insights into the Physiology of Marine, Sulfate-Reducing, Filamentous Desulfonema limicola and Desulfonema magnum.</title>
        <authorList>
            <person name="Schnaars V."/>
            <person name="Wohlbrand L."/>
            <person name="Scheve S."/>
            <person name="Hinrichs C."/>
            <person name="Reinhardt R."/>
            <person name="Rabus R."/>
        </authorList>
    </citation>
    <scope>NUCLEOTIDE SEQUENCE</scope>
    <source>
        <strain evidence="2">4be13</strain>
    </source>
</reference>
<name>A0A975GQJ3_9BACT</name>
<accession>A0A975GQJ3</accession>
<dbReference type="EMBL" id="CP061800">
    <property type="protein sequence ID" value="QTA89954.1"/>
    <property type="molecule type" value="Genomic_DNA"/>
</dbReference>
<keyword evidence="3" id="KW-1185">Reference proteome</keyword>